<evidence type="ECO:0000313" key="9">
    <source>
        <dbReference type="Proteomes" id="UP000677054"/>
    </source>
</evidence>
<evidence type="ECO:0000256" key="5">
    <source>
        <dbReference type="ARBA" id="ARBA00045998"/>
    </source>
</evidence>
<dbReference type="EMBL" id="CAJPEV010002478">
    <property type="protein sequence ID" value="CAG0897039.1"/>
    <property type="molecule type" value="Genomic_DNA"/>
</dbReference>
<dbReference type="PANTHER" id="PTHR10491:SF4">
    <property type="entry name" value="METHIONINE ADENOSYLTRANSFERASE 2 SUBUNIT BETA"/>
    <property type="match status" value="1"/>
</dbReference>
<dbReference type="AlphaFoldDB" id="A0A7R9A944"/>
<evidence type="ECO:0000259" key="7">
    <source>
        <dbReference type="Pfam" id="PF04321"/>
    </source>
</evidence>
<dbReference type="GO" id="GO:0006556">
    <property type="term" value="P:S-adenosylmethionine biosynthetic process"/>
    <property type="evidence" value="ECO:0007669"/>
    <property type="project" value="UniProtKB-UniPathway"/>
</dbReference>
<dbReference type="InterPro" id="IPR029903">
    <property type="entry name" value="RmlD-like-bd"/>
</dbReference>
<comment type="subunit">
    <text evidence="6">Heterotrimer; composed of a catalytic MAT2A homodimer that binds one regulatory MAT2B chain. Heterohexamer; composed of a central, catalytic MAT2A homotetramer flanked on either side by a regulatory MAT2B chain. NADP binding increases the affinity for MAT2A.</text>
</comment>
<comment type="pathway">
    <text evidence="1">Amino-acid biosynthesis; S-adenosyl-L-methionine biosynthesis; S-adenosyl-L-methionine from L-methionine: step 1/1.</text>
</comment>
<dbReference type="Pfam" id="PF04321">
    <property type="entry name" value="RmlD_sub_bind"/>
    <property type="match status" value="1"/>
</dbReference>
<dbReference type="PANTHER" id="PTHR10491">
    <property type="entry name" value="DTDP-4-DEHYDRORHAMNOSE REDUCTASE"/>
    <property type="match status" value="1"/>
</dbReference>
<evidence type="ECO:0000256" key="6">
    <source>
        <dbReference type="ARBA" id="ARBA00046786"/>
    </source>
</evidence>
<evidence type="ECO:0000256" key="4">
    <source>
        <dbReference type="ARBA" id="ARBA00029977"/>
    </source>
</evidence>
<dbReference type="SUPFAM" id="SSF51735">
    <property type="entry name" value="NAD(P)-binding Rossmann-fold domains"/>
    <property type="match status" value="1"/>
</dbReference>
<gene>
    <name evidence="8" type="ORF">DSTB1V02_LOCUS9557</name>
</gene>
<dbReference type="Proteomes" id="UP000677054">
    <property type="component" value="Unassembled WGS sequence"/>
</dbReference>
<dbReference type="GO" id="GO:0048270">
    <property type="term" value="F:methionine adenosyltransferase regulator activity"/>
    <property type="evidence" value="ECO:0007669"/>
    <property type="project" value="TreeGrafter"/>
</dbReference>
<feature type="domain" description="RmlD-like substrate binding" evidence="7">
    <location>
        <begin position="2"/>
        <end position="255"/>
    </location>
</feature>
<dbReference type="OrthoDB" id="6235964at2759"/>
<keyword evidence="9" id="KW-1185">Reference proteome</keyword>
<evidence type="ECO:0000256" key="1">
    <source>
        <dbReference type="ARBA" id="ARBA00005224"/>
    </source>
</evidence>
<dbReference type="Gene3D" id="3.40.50.720">
    <property type="entry name" value="NAD(P)-binding Rossmann-like Domain"/>
    <property type="match status" value="1"/>
</dbReference>
<dbReference type="InterPro" id="IPR005913">
    <property type="entry name" value="dTDP_dehydrorham_reduct"/>
</dbReference>
<dbReference type="CDD" id="cd05254">
    <property type="entry name" value="dTDP_HR_like_SDR_e"/>
    <property type="match status" value="1"/>
</dbReference>
<comment type="function">
    <text evidence="5">Regulatory subunit of S-adenosylmethionine synthetase 2, an enzyme that catalyzes the formation of S-adenosylmethionine from methionine and ATP. Regulates MAT2A catalytic activity by changing its kinetic properties, increasing its affinity for L-methionine. Can bind NADP (in vitro).</text>
</comment>
<dbReference type="GO" id="GO:0048269">
    <property type="term" value="C:methionine adenosyltransferase complex"/>
    <property type="evidence" value="ECO:0007669"/>
    <property type="project" value="TreeGrafter"/>
</dbReference>
<name>A0A7R9A944_9CRUS</name>
<proteinExistence type="inferred from homology"/>
<dbReference type="UniPathway" id="UPA00315">
    <property type="reaction ID" value="UER00080"/>
</dbReference>
<comment type="similarity">
    <text evidence="2">Belongs to the dTDP-4-dehydrorhamnose reductase family. MAT2B subfamily.</text>
</comment>
<organism evidence="8">
    <name type="scientific">Darwinula stevensoni</name>
    <dbReference type="NCBI Taxonomy" id="69355"/>
    <lineage>
        <taxon>Eukaryota</taxon>
        <taxon>Metazoa</taxon>
        <taxon>Ecdysozoa</taxon>
        <taxon>Arthropoda</taxon>
        <taxon>Crustacea</taxon>
        <taxon>Oligostraca</taxon>
        <taxon>Ostracoda</taxon>
        <taxon>Podocopa</taxon>
        <taxon>Podocopida</taxon>
        <taxon>Darwinulocopina</taxon>
        <taxon>Darwinuloidea</taxon>
        <taxon>Darwinulidae</taxon>
        <taxon>Darwinula</taxon>
    </lineage>
</organism>
<sequence>MKLDITDFEATGKYLRDLHPSLIVHCAAQRSPDKVDTEYEKTCCLNVEASGNLASLAKEVGAKMIYISTDYVFDGKNPPYHEGDKTNPLNKYGLTKLQGEEAVMKSYPDAIILRIGILYGEVEHLEESAVTTLFSTLKDKNHEKTVSDYEIRYPTHINDIAHILVGLAEKCDSSGEVKGIYHWCGKEAMTKFKMVQEMSNALSIPMDHVKPDSSPQSGAVTRPYNAQLATSRIDKLGLGCHTPFKVGITECLKPYL</sequence>
<protein>
    <recommendedName>
        <fullName evidence="3">Methionine adenosyltransferase 2 subunit beta</fullName>
    </recommendedName>
    <alternativeName>
        <fullName evidence="4">Methionine adenosyltransferase II beta</fullName>
    </alternativeName>
</protein>
<evidence type="ECO:0000256" key="2">
    <source>
        <dbReference type="ARBA" id="ARBA00008656"/>
    </source>
</evidence>
<evidence type="ECO:0000256" key="3">
    <source>
        <dbReference type="ARBA" id="ARBA00021596"/>
    </source>
</evidence>
<evidence type="ECO:0000313" key="8">
    <source>
        <dbReference type="EMBL" id="CAD7249770.1"/>
    </source>
</evidence>
<reference evidence="8" key="1">
    <citation type="submission" date="2020-11" db="EMBL/GenBank/DDBJ databases">
        <authorList>
            <person name="Tran Van P."/>
        </authorList>
    </citation>
    <scope>NUCLEOTIDE SEQUENCE</scope>
</reference>
<accession>A0A7R9A944</accession>
<dbReference type="EMBL" id="LR901995">
    <property type="protein sequence ID" value="CAD7249770.1"/>
    <property type="molecule type" value="Genomic_DNA"/>
</dbReference>
<dbReference type="InterPro" id="IPR036291">
    <property type="entry name" value="NAD(P)-bd_dom_sf"/>
</dbReference>